<dbReference type="InterPro" id="IPR015655">
    <property type="entry name" value="PP2C"/>
</dbReference>
<dbReference type="AlphaFoldDB" id="A0A444Y3G7"/>
<dbReference type="Gene3D" id="3.60.40.10">
    <property type="entry name" value="PPM-type phosphatase domain"/>
    <property type="match status" value="1"/>
</dbReference>
<dbReference type="Proteomes" id="UP000289738">
    <property type="component" value="Chromosome B08"/>
</dbReference>
<evidence type="ECO:0000313" key="2">
    <source>
        <dbReference type="EMBL" id="RYQ96465.1"/>
    </source>
</evidence>
<dbReference type="SUPFAM" id="SSF81606">
    <property type="entry name" value="PP2C-like"/>
    <property type="match status" value="1"/>
</dbReference>
<comment type="caution">
    <text evidence="2">The sequence shown here is derived from an EMBL/GenBank/DDBJ whole genome shotgun (WGS) entry which is preliminary data.</text>
</comment>
<accession>A0A444Y3G7</accession>
<gene>
    <name evidence="2" type="ORF">Ahy_B08g092228</name>
</gene>
<sequence length="87" mass="10146">MSKSIGDRYLKPCIIPEPKVKFVQREKHDECLILASDGLWDVMTNEEACEVARKRILLWHNENDVCIFKVEKHNEPVCYVALINANF</sequence>
<evidence type="ECO:0000313" key="3">
    <source>
        <dbReference type="Proteomes" id="UP000289738"/>
    </source>
</evidence>
<dbReference type="InterPro" id="IPR001932">
    <property type="entry name" value="PPM-type_phosphatase-like_dom"/>
</dbReference>
<feature type="domain" description="PPM-type phosphatase" evidence="1">
    <location>
        <begin position="1"/>
        <end position="87"/>
    </location>
</feature>
<name>A0A444Y3G7_ARAHY</name>
<dbReference type="InterPro" id="IPR036457">
    <property type="entry name" value="PPM-type-like_dom_sf"/>
</dbReference>
<dbReference type="EMBL" id="SDMP01000018">
    <property type="protein sequence ID" value="RYQ96465.1"/>
    <property type="molecule type" value="Genomic_DNA"/>
</dbReference>
<reference evidence="2 3" key="1">
    <citation type="submission" date="2019-01" db="EMBL/GenBank/DDBJ databases">
        <title>Sequencing of cultivated peanut Arachis hypogaea provides insights into genome evolution and oil improvement.</title>
        <authorList>
            <person name="Chen X."/>
        </authorList>
    </citation>
    <scope>NUCLEOTIDE SEQUENCE [LARGE SCALE GENOMIC DNA]</scope>
    <source>
        <strain evidence="3">cv. Fuhuasheng</strain>
        <tissue evidence="2">Leaves</tissue>
    </source>
</reference>
<dbReference type="Pfam" id="PF00481">
    <property type="entry name" value="PP2C"/>
    <property type="match status" value="1"/>
</dbReference>
<keyword evidence="3" id="KW-1185">Reference proteome</keyword>
<protein>
    <recommendedName>
        <fullName evidence="1">PPM-type phosphatase domain-containing protein</fullName>
    </recommendedName>
</protein>
<organism evidence="2 3">
    <name type="scientific">Arachis hypogaea</name>
    <name type="common">Peanut</name>
    <dbReference type="NCBI Taxonomy" id="3818"/>
    <lineage>
        <taxon>Eukaryota</taxon>
        <taxon>Viridiplantae</taxon>
        <taxon>Streptophyta</taxon>
        <taxon>Embryophyta</taxon>
        <taxon>Tracheophyta</taxon>
        <taxon>Spermatophyta</taxon>
        <taxon>Magnoliopsida</taxon>
        <taxon>eudicotyledons</taxon>
        <taxon>Gunneridae</taxon>
        <taxon>Pentapetalae</taxon>
        <taxon>rosids</taxon>
        <taxon>fabids</taxon>
        <taxon>Fabales</taxon>
        <taxon>Fabaceae</taxon>
        <taxon>Papilionoideae</taxon>
        <taxon>50 kb inversion clade</taxon>
        <taxon>dalbergioids sensu lato</taxon>
        <taxon>Dalbergieae</taxon>
        <taxon>Pterocarpus clade</taxon>
        <taxon>Arachis</taxon>
    </lineage>
</organism>
<proteinExistence type="predicted"/>
<dbReference type="GO" id="GO:0004722">
    <property type="term" value="F:protein serine/threonine phosphatase activity"/>
    <property type="evidence" value="ECO:0007669"/>
    <property type="project" value="InterPro"/>
</dbReference>
<dbReference type="PANTHER" id="PTHR47992">
    <property type="entry name" value="PROTEIN PHOSPHATASE"/>
    <property type="match status" value="1"/>
</dbReference>
<evidence type="ECO:0000259" key="1">
    <source>
        <dbReference type="PROSITE" id="PS51746"/>
    </source>
</evidence>
<dbReference type="PROSITE" id="PS51746">
    <property type="entry name" value="PPM_2"/>
    <property type="match status" value="1"/>
</dbReference>